<comment type="caution">
    <text evidence="2">The sequence shown here is derived from an EMBL/GenBank/DDBJ whole genome shotgun (WGS) entry which is preliminary data.</text>
</comment>
<evidence type="ECO:0000313" key="3">
    <source>
        <dbReference type="EMBL" id="OAQ94626.1"/>
    </source>
</evidence>
<gene>
    <name evidence="2" type="ORF">VFPBJ_00704</name>
    <name evidence="3" type="ORF">VFPFJ_00735</name>
</gene>
<dbReference type="Proteomes" id="UP000078240">
    <property type="component" value="Unassembled WGS sequence"/>
</dbReference>
<name>A0A179H925_PURLI</name>
<dbReference type="EMBL" id="LSBI01000001">
    <property type="protein sequence ID" value="OAQ94626.1"/>
    <property type="molecule type" value="Genomic_DNA"/>
</dbReference>
<sequence length="195" mass="20853">MEKRALSAGMALGTTACSAMQGHFHDSSRNANTRTGGGRGGQPGSRAGSAETRGPKARSWTFEAIATVRCGRSKRRRRANAPTLPAIARLLLEQNGSFALPGSLWRGPGGWEQRGQESPMERKIGEERLPGLGIRARARCTQDLDLGRFSIAMCSYQGDCGPPMMQEVVKCGEDPGACRCGSRAPKRSPFVCLCG</sequence>
<dbReference type="Proteomes" id="UP000078340">
    <property type="component" value="Unassembled WGS sequence"/>
</dbReference>
<proteinExistence type="predicted"/>
<evidence type="ECO:0000313" key="4">
    <source>
        <dbReference type="Proteomes" id="UP000078240"/>
    </source>
</evidence>
<evidence type="ECO:0000313" key="2">
    <source>
        <dbReference type="EMBL" id="OAQ86664.1"/>
    </source>
</evidence>
<dbReference type="PROSITE" id="PS51257">
    <property type="entry name" value="PROKAR_LIPOPROTEIN"/>
    <property type="match status" value="1"/>
</dbReference>
<dbReference type="EMBL" id="LSBH01000001">
    <property type="protein sequence ID" value="OAQ86664.1"/>
    <property type="molecule type" value="Genomic_DNA"/>
</dbReference>
<reference evidence="2 4" key="1">
    <citation type="submission" date="2016-01" db="EMBL/GenBank/DDBJ databases">
        <title>Biosynthesis of antibiotic leucinostatins and their inhibition on Phytophthora in bio-control Purpureocillium lilacinum.</title>
        <authorList>
            <person name="Wang G."/>
            <person name="Liu Z."/>
            <person name="Lin R."/>
            <person name="Li E."/>
            <person name="Mao Z."/>
            <person name="Ling J."/>
            <person name="Yin W."/>
            <person name="Xie B."/>
        </authorList>
    </citation>
    <scope>NUCLEOTIDE SEQUENCE [LARGE SCALE GENOMIC DNA]</scope>
    <source>
        <strain evidence="2">PLBJ-1</strain>
        <strain evidence="3">PLFJ-1</strain>
    </source>
</reference>
<dbReference type="AlphaFoldDB" id="A0A179H925"/>
<evidence type="ECO:0000256" key="1">
    <source>
        <dbReference type="SAM" id="MobiDB-lite"/>
    </source>
</evidence>
<protein>
    <submittedName>
        <fullName evidence="2">Uncharacterized protein</fullName>
    </submittedName>
</protein>
<accession>A0A179H925</accession>
<feature type="region of interest" description="Disordered" evidence="1">
    <location>
        <begin position="23"/>
        <end position="58"/>
    </location>
</feature>
<organism evidence="2 4">
    <name type="scientific">Purpureocillium lilacinum</name>
    <name type="common">Paecilomyces lilacinus</name>
    <dbReference type="NCBI Taxonomy" id="33203"/>
    <lineage>
        <taxon>Eukaryota</taxon>
        <taxon>Fungi</taxon>
        <taxon>Dikarya</taxon>
        <taxon>Ascomycota</taxon>
        <taxon>Pezizomycotina</taxon>
        <taxon>Sordariomycetes</taxon>
        <taxon>Hypocreomycetidae</taxon>
        <taxon>Hypocreales</taxon>
        <taxon>Ophiocordycipitaceae</taxon>
        <taxon>Purpureocillium</taxon>
    </lineage>
</organism>